<dbReference type="AlphaFoldDB" id="A0A9W4IHN9"/>
<evidence type="ECO:0000313" key="1">
    <source>
        <dbReference type="EMBL" id="CAG8299971.1"/>
    </source>
</evidence>
<proteinExistence type="predicted"/>
<dbReference type="OrthoDB" id="4185642at2759"/>
<gene>
    <name evidence="1" type="ORF">PNAL_LOCUS9831</name>
</gene>
<evidence type="ECO:0000313" key="2">
    <source>
        <dbReference type="Proteomes" id="UP001153461"/>
    </source>
</evidence>
<reference evidence="1" key="1">
    <citation type="submission" date="2021-07" db="EMBL/GenBank/DDBJ databases">
        <authorList>
            <person name="Branca A.L. A."/>
        </authorList>
    </citation>
    <scope>NUCLEOTIDE SEQUENCE</scope>
</reference>
<dbReference type="Proteomes" id="UP001153461">
    <property type="component" value="Unassembled WGS sequence"/>
</dbReference>
<accession>A0A9W4IHN9</accession>
<organism evidence="1 2">
    <name type="scientific">Penicillium nalgiovense</name>
    <dbReference type="NCBI Taxonomy" id="60175"/>
    <lineage>
        <taxon>Eukaryota</taxon>
        <taxon>Fungi</taxon>
        <taxon>Dikarya</taxon>
        <taxon>Ascomycota</taxon>
        <taxon>Pezizomycotina</taxon>
        <taxon>Eurotiomycetes</taxon>
        <taxon>Eurotiomycetidae</taxon>
        <taxon>Eurotiales</taxon>
        <taxon>Aspergillaceae</taxon>
        <taxon>Penicillium</taxon>
    </lineage>
</organism>
<comment type="caution">
    <text evidence="1">The sequence shown here is derived from an EMBL/GenBank/DDBJ whole genome shotgun (WGS) entry which is preliminary data.</text>
</comment>
<dbReference type="EMBL" id="CAJVNV010000625">
    <property type="protein sequence ID" value="CAG8299971.1"/>
    <property type="molecule type" value="Genomic_DNA"/>
</dbReference>
<name>A0A9W4IHN9_PENNA</name>
<sequence>MVLDAREVKPGDVKFLEKLKEYKHSVVFKAEVHGTTCVMKVFRDRGPSQWDPLDREVNLFVREFTAYARLKAKGLCE</sequence>
<protein>
    <submittedName>
        <fullName evidence="1">Uncharacterized protein</fullName>
    </submittedName>
</protein>